<accession>A0A1E5L287</accession>
<protein>
    <submittedName>
        <fullName evidence="1">Uncharacterized protein</fullName>
    </submittedName>
</protein>
<gene>
    <name evidence="1" type="ORF">BHU72_12105</name>
</gene>
<dbReference type="EMBL" id="MJAT01000040">
    <property type="protein sequence ID" value="OEH84143.1"/>
    <property type="molecule type" value="Genomic_DNA"/>
</dbReference>
<organism evidence="1 2">
    <name type="scientific">Desulfuribacillus stibiiarsenatis</name>
    <dbReference type="NCBI Taxonomy" id="1390249"/>
    <lineage>
        <taxon>Bacteria</taxon>
        <taxon>Bacillati</taxon>
        <taxon>Bacillota</taxon>
        <taxon>Desulfuribacillia</taxon>
        <taxon>Desulfuribacillales</taxon>
        <taxon>Desulfuribacillaceae</taxon>
        <taxon>Desulfuribacillus</taxon>
    </lineage>
</organism>
<reference evidence="1 2" key="1">
    <citation type="submission" date="2016-09" db="EMBL/GenBank/DDBJ databases">
        <title>Desulfuribacillus arsenicus sp. nov., an obligately anaerobic, dissimilatory arsenic- and antimonate-reducing bacterium isolated from anoxic sediments.</title>
        <authorList>
            <person name="Abin C.A."/>
            <person name="Hollibaugh J.T."/>
        </authorList>
    </citation>
    <scope>NUCLEOTIDE SEQUENCE [LARGE SCALE GENOMIC DNA]</scope>
    <source>
        <strain evidence="1 2">MLFW-2</strain>
    </source>
</reference>
<evidence type="ECO:0000313" key="2">
    <source>
        <dbReference type="Proteomes" id="UP000095255"/>
    </source>
</evidence>
<name>A0A1E5L287_9FIRM</name>
<dbReference type="Proteomes" id="UP000095255">
    <property type="component" value="Unassembled WGS sequence"/>
</dbReference>
<evidence type="ECO:0000313" key="1">
    <source>
        <dbReference type="EMBL" id="OEH84143.1"/>
    </source>
</evidence>
<sequence>MTFILILSTLLNFSLVIQMTYHESRKENVAYNLYSNFFSTLYHYGNSLDDYSNNIEKSNDDNIRNLQVLSTYSFNLIEYSRAHAQLIEDDDKVANLLWDLAVNIQEFTNNLYDTNKIIDKRIKITEFSAIINEIVTAENQARMSQKNIGFEKEKEEVYSLISPKITQAIEVLE</sequence>
<dbReference type="STRING" id="1390249.BHU72_12105"/>
<dbReference type="AlphaFoldDB" id="A0A1E5L287"/>
<keyword evidence="2" id="KW-1185">Reference proteome</keyword>
<comment type="caution">
    <text evidence="1">The sequence shown here is derived from an EMBL/GenBank/DDBJ whole genome shotgun (WGS) entry which is preliminary data.</text>
</comment>
<proteinExistence type="predicted"/>